<dbReference type="InterPro" id="IPR029063">
    <property type="entry name" value="SAM-dependent_MTases_sf"/>
</dbReference>
<keyword evidence="1" id="KW-0808">Transferase</keyword>
<dbReference type="RefSeq" id="WP_092018246.1">
    <property type="nucleotide sequence ID" value="NZ_FOXH01000010.1"/>
</dbReference>
<name>A0A1I5VT35_9BACT</name>
<dbReference type="GO" id="GO:0008168">
    <property type="term" value="F:methyltransferase activity"/>
    <property type="evidence" value="ECO:0007669"/>
    <property type="project" value="UniProtKB-KW"/>
</dbReference>
<evidence type="ECO:0000313" key="1">
    <source>
        <dbReference type="EMBL" id="SFQ10437.1"/>
    </source>
</evidence>
<dbReference type="GO" id="GO:0032259">
    <property type="term" value="P:methylation"/>
    <property type="evidence" value="ECO:0007669"/>
    <property type="project" value="UniProtKB-KW"/>
</dbReference>
<proteinExistence type="predicted"/>
<accession>A0A1I5VT35</accession>
<organism evidence="1 2">
    <name type="scientific">Pseudarcicella hirudinis</name>
    <dbReference type="NCBI Taxonomy" id="1079859"/>
    <lineage>
        <taxon>Bacteria</taxon>
        <taxon>Pseudomonadati</taxon>
        <taxon>Bacteroidota</taxon>
        <taxon>Cytophagia</taxon>
        <taxon>Cytophagales</taxon>
        <taxon>Flectobacillaceae</taxon>
        <taxon>Pseudarcicella</taxon>
    </lineage>
</organism>
<dbReference type="AlphaFoldDB" id="A0A1I5VT35"/>
<dbReference type="PANTHER" id="PTHR43861">
    <property type="entry name" value="TRANS-ACONITATE 2-METHYLTRANSFERASE-RELATED"/>
    <property type="match status" value="1"/>
</dbReference>
<sequence>MECRICCSKITDKGLRVKEMMFGTGNEYLYYKCNSCGCLQIEHPENNASNLYPNRYYSFNTYNVSNILEKVKRLIVRYSVSKSLGHSSFFNFLLAKKHRDGGAGALKGKVSKSSKILDVGCGDGSLVDALAWCGYKDLVGIDPYLKQDLIKNNYQLLKRRIEDFKGSNLFDVIMLHHSFEHVEYPFEMLSHIKRLLKRDGLCIIRIPVADSYSCDFYKQNWVQMDAPRHIFLHTNDSMAFLSKKYNFNIESIVDDSTEFQFIGSEQYKKGITLSSDKSYFVSYHKKIFANKEMLFSKNEIKKFKHQAITLNNEGKGDQRIYYLKNIELN</sequence>
<keyword evidence="1" id="KW-0489">Methyltransferase</keyword>
<dbReference type="SUPFAM" id="SSF53335">
    <property type="entry name" value="S-adenosyl-L-methionine-dependent methyltransferases"/>
    <property type="match status" value="1"/>
</dbReference>
<dbReference type="Pfam" id="PF13489">
    <property type="entry name" value="Methyltransf_23"/>
    <property type="match status" value="1"/>
</dbReference>
<keyword evidence="2" id="KW-1185">Reference proteome</keyword>
<dbReference type="OrthoDB" id="9791837at2"/>
<gene>
    <name evidence="1" type="ORF">SAMN04515674_11036</name>
</gene>
<dbReference type="STRING" id="1079859.SAMN04515674_11036"/>
<dbReference type="Gene3D" id="3.40.50.150">
    <property type="entry name" value="Vaccinia Virus protein VP39"/>
    <property type="match status" value="1"/>
</dbReference>
<reference evidence="1 2" key="1">
    <citation type="submission" date="2016-10" db="EMBL/GenBank/DDBJ databases">
        <authorList>
            <person name="de Groot N.N."/>
        </authorList>
    </citation>
    <scope>NUCLEOTIDE SEQUENCE [LARGE SCALE GENOMIC DNA]</scope>
    <source>
        <strain evidence="2">E92,LMG 26720,CCM 7988</strain>
    </source>
</reference>
<dbReference type="CDD" id="cd02440">
    <property type="entry name" value="AdoMet_MTases"/>
    <property type="match status" value="1"/>
</dbReference>
<dbReference type="Proteomes" id="UP000199306">
    <property type="component" value="Unassembled WGS sequence"/>
</dbReference>
<dbReference type="EMBL" id="FOXH01000010">
    <property type="protein sequence ID" value="SFQ10437.1"/>
    <property type="molecule type" value="Genomic_DNA"/>
</dbReference>
<evidence type="ECO:0000313" key="2">
    <source>
        <dbReference type="Proteomes" id="UP000199306"/>
    </source>
</evidence>
<protein>
    <submittedName>
        <fullName evidence="1">Methyltransferase domain-containing protein</fullName>
    </submittedName>
</protein>